<keyword evidence="1" id="KW-1133">Transmembrane helix</keyword>
<dbReference type="Proteomes" id="UP000663882">
    <property type="component" value="Unassembled WGS sequence"/>
</dbReference>
<keyword evidence="1" id="KW-0472">Membrane</keyword>
<proteinExistence type="predicted"/>
<sequence length="261" mass="29446">MSSNDSSSGVLLCLIRIAFVIIIIILIVMALLTGVYYALDLGVQGACRAVHDDQPFLINFVTDKLIEWNIMPYYSSEINRTVIDVISDCSNNIHFSKKIFENYWSVLDNDVKDMMNTLSEHIFNQFIKSIGQIDIPSDINLLIQLANQTNRTDVSIIVQEIDKNLITMNKLFENISNSNSTLSPNLVQSTINEFKNYVKNVLEVTLDGCPLPLATIYKTDTLVCHTMGSSLNGLWLSVFFFMSIVTIGFCIFGICVYKRLN</sequence>
<reference evidence="2" key="1">
    <citation type="submission" date="2021-02" db="EMBL/GenBank/DDBJ databases">
        <authorList>
            <person name="Nowell W R."/>
        </authorList>
    </citation>
    <scope>NUCLEOTIDE SEQUENCE</scope>
</reference>
<dbReference type="EMBL" id="CAJNOO010004860">
    <property type="protein sequence ID" value="CAF1396297.1"/>
    <property type="molecule type" value="Genomic_DNA"/>
</dbReference>
<dbReference type="Proteomes" id="UP000663823">
    <property type="component" value="Unassembled WGS sequence"/>
</dbReference>
<dbReference type="EMBL" id="CAJOAX010008712">
    <property type="protein sequence ID" value="CAF4040598.1"/>
    <property type="molecule type" value="Genomic_DNA"/>
</dbReference>
<protein>
    <submittedName>
        <fullName evidence="2">Uncharacterized protein</fullName>
    </submittedName>
</protein>
<evidence type="ECO:0000313" key="3">
    <source>
        <dbReference type="EMBL" id="CAF4040598.1"/>
    </source>
</evidence>
<evidence type="ECO:0000313" key="4">
    <source>
        <dbReference type="Proteomes" id="UP000663882"/>
    </source>
</evidence>
<evidence type="ECO:0000256" key="1">
    <source>
        <dbReference type="SAM" id="Phobius"/>
    </source>
</evidence>
<keyword evidence="1" id="KW-0812">Transmembrane</keyword>
<organism evidence="2 4">
    <name type="scientific">Rotaria sordida</name>
    <dbReference type="NCBI Taxonomy" id="392033"/>
    <lineage>
        <taxon>Eukaryota</taxon>
        <taxon>Metazoa</taxon>
        <taxon>Spiralia</taxon>
        <taxon>Gnathifera</taxon>
        <taxon>Rotifera</taxon>
        <taxon>Eurotatoria</taxon>
        <taxon>Bdelloidea</taxon>
        <taxon>Philodinida</taxon>
        <taxon>Philodinidae</taxon>
        <taxon>Rotaria</taxon>
    </lineage>
</organism>
<dbReference type="OrthoDB" id="9983160at2759"/>
<comment type="caution">
    <text evidence="2">The sequence shown here is derived from an EMBL/GenBank/DDBJ whole genome shotgun (WGS) entry which is preliminary data.</text>
</comment>
<accession>A0A815KQG9</accession>
<feature type="transmembrane region" description="Helical" evidence="1">
    <location>
        <begin position="12"/>
        <end position="39"/>
    </location>
</feature>
<name>A0A815KQG9_9BILA</name>
<evidence type="ECO:0000313" key="2">
    <source>
        <dbReference type="EMBL" id="CAF1396297.1"/>
    </source>
</evidence>
<dbReference type="AlphaFoldDB" id="A0A815KQG9"/>
<gene>
    <name evidence="3" type="ORF">OTI717_LOCUS31110</name>
    <name evidence="2" type="ORF">RFH988_LOCUS34603</name>
</gene>
<feature type="transmembrane region" description="Helical" evidence="1">
    <location>
        <begin position="234"/>
        <end position="257"/>
    </location>
</feature>